<keyword evidence="3" id="KW-1185">Reference proteome</keyword>
<keyword evidence="1" id="KW-0732">Signal</keyword>
<dbReference type="Proteomes" id="UP001482620">
    <property type="component" value="Unassembled WGS sequence"/>
</dbReference>
<evidence type="ECO:0000313" key="3">
    <source>
        <dbReference type="Proteomes" id="UP001482620"/>
    </source>
</evidence>
<dbReference type="InterPro" id="IPR035892">
    <property type="entry name" value="C2_domain_sf"/>
</dbReference>
<accession>A0ABV0T1Y6</accession>
<organism evidence="2 3">
    <name type="scientific">Ilyodon furcidens</name>
    <name type="common">goldbreast splitfin</name>
    <dbReference type="NCBI Taxonomy" id="33524"/>
    <lineage>
        <taxon>Eukaryota</taxon>
        <taxon>Metazoa</taxon>
        <taxon>Chordata</taxon>
        <taxon>Craniata</taxon>
        <taxon>Vertebrata</taxon>
        <taxon>Euteleostomi</taxon>
        <taxon>Actinopterygii</taxon>
        <taxon>Neopterygii</taxon>
        <taxon>Teleostei</taxon>
        <taxon>Neoteleostei</taxon>
        <taxon>Acanthomorphata</taxon>
        <taxon>Ovalentaria</taxon>
        <taxon>Atherinomorphae</taxon>
        <taxon>Cyprinodontiformes</taxon>
        <taxon>Goodeidae</taxon>
        <taxon>Ilyodon</taxon>
    </lineage>
</organism>
<feature type="non-terminal residue" evidence="2">
    <location>
        <position position="108"/>
    </location>
</feature>
<feature type="signal peptide" evidence="1">
    <location>
        <begin position="1"/>
        <end position="24"/>
    </location>
</feature>
<proteinExistence type="predicted"/>
<gene>
    <name evidence="2" type="ORF">ILYODFUR_031690</name>
</gene>
<evidence type="ECO:0000313" key="2">
    <source>
        <dbReference type="EMBL" id="MEQ2226870.1"/>
    </source>
</evidence>
<dbReference type="EMBL" id="JAHRIQ010016552">
    <property type="protein sequence ID" value="MEQ2226870.1"/>
    <property type="molecule type" value="Genomic_DNA"/>
</dbReference>
<comment type="caution">
    <text evidence="2">The sequence shown here is derived from an EMBL/GenBank/DDBJ whole genome shotgun (WGS) entry which is preliminary data.</text>
</comment>
<reference evidence="2 3" key="1">
    <citation type="submission" date="2021-06" db="EMBL/GenBank/DDBJ databases">
        <authorList>
            <person name="Palmer J.M."/>
        </authorList>
    </citation>
    <scope>NUCLEOTIDE SEQUENCE [LARGE SCALE GENOMIC DNA]</scope>
    <source>
        <strain evidence="3">if_2019</strain>
        <tissue evidence="2">Muscle</tissue>
    </source>
</reference>
<name>A0ABV0T1Y6_9TELE</name>
<protein>
    <submittedName>
        <fullName evidence="2">Uncharacterized protein</fullName>
    </submittedName>
</protein>
<evidence type="ECO:0000256" key="1">
    <source>
        <dbReference type="SAM" id="SignalP"/>
    </source>
</evidence>
<dbReference type="SUPFAM" id="SSF49562">
    <property type="entry name" value="C2 domain (Calcium/lipid-binding domain, CaLB)"/>
    <property type="match status" value="1"/>
</dbReference>
<feature type="chain" id="PRO_5045806844" evidence="1">
    <location>
        <begin position="25"/>
        <end position="108"/>
    </location>
</feature>
<sequence>MQSYLTSGFLLLSLLLQIGTQCDAAAFAPGDDLVETLQGVEMVDSDLSNQRNMRGTLSVIIVQARGLNGDGLMQTNAIGRMWYDAFYFETHEIKSDNPVWNSVYNLGV</sequence>